<evidence type="ECO:0000313" key="5">
    <source>
        <dbReference type="Proteomes" id="UP000285326"/>
    </source>
</evidence>
<dbReference type="Proteomes" id="UP000285326">
    <property type="component" value="Unassembled WGS sequence"/>
</dbReference>
<proteinExistence type="predicted"/>
<feature type="region of interest" description="Disordered" evidence="2">
    <location>
        <begin position="175"/>
        <end position="202"/>
    </location>
</feature>
<organism evidence="4 5">
    <name type="scientific">Golovinomyces cichoracearum</name>
    <dbReference type="NCBI Taxonomy" id="62708"/>
    <lineage>
        <taxon>Eukaryota</taxon>
        <taxon>Fungi</taxon>
        <taxon>Dikarya</taxon>
        <taxon>Ascomycota</taxon>
        <taxon>Pezizomycotina</taxon>
        <taxon>Leotiomycetes</taxon>
        <taxon>Erysiphales</taxon>
        <taxon>Erysiphaceae</taxon>
        <taxon>Golovinomyces</taxon>
    </lineage>
</organism>
<gene>
    <name evidence="4" type="ORF">GcM1_132006</name>
</gene>
<dbReference type="InterPro" id="IPR001584">
    <property type="entry name" value="Integrase_cat-core"/>
</dbReference>
<feature type="compositionally biased region" description="Basic and acidic residues" evidence="2">
    <location>
        <begin position="180"/>
        <end position="202"/>
    </location>
</feature>
<evidence type="ECO:0000313" key="4">
    <source>
        <dbReference type="EMBL" id="RKF84247.1"/>
    </source>
</evidence>
<dbReference type="AlphaFoldDB" id="A0A420JBY1"/>
<comment type="caution">
    <text evidence="4">The sequence shown here is derived from an EMBL/GenBank/DDBJ whole genome shotgun (WGS) entry which is preliminary data.</text>
</comment>
<reference evidence="4 5" key="1">
    <citation type="journal article" date="2018" name="BMC Genomics">
        <title>Comparative genome analyses reveal sequence features reflecting distinct modes of host-adaptation between dicot and monocot powdery mildew.</title>
        <authorList>
            <person name="Wu Y."/>
            <person name="Ma X."/>
            <person name="Pan Z."/>
            <person name="Kale S.D."/>
            <person name="Song Y."/>
            <person name="King H."/>
            <person name="Zhang Q."/>
            <person name="Presley C."/>
            <person name="Deng X."/>
            <person name="Wei C.I."/>
            <person name="Xiao S."/>
        </authorList>
    </citation>
    <scope>NUCLEOTIDE SEQUENCE [LARGE SCALE GENOMIC DNA]</scope>
    <source>
        <strain evidence="4">UMSG1</strain>
    </source>
</reference>
<dbReference type="PANTHER" id="PTHR37984:SF5">
    <property type="entry name" value="PROTEIN NYNRIN-LIKE"/>
    <property type="match status" value="1"/>
</dbReference>
<dbReference type="InterPro" id="IPR036397">
    <property type="entry name" value="RNaseH_sf"/>
</dbReference>
<evidence type="ECO:0000259" key="3">
    <source>
        <dbReference type="PROSITE" id="PS50994"/>
    </source>
</evidence>
<dbReference type="InterPro" id="IPR012337">
    <property type="entry name" value="RNaseH-like_sf"/>
</dbReference>
<name>A0A420JBY1_9PEZI</name>
<feature type="domain" description="Integrase catalytic" evidence="3">
    <location>
        <begin position="1"/>
        <end position="126"/>
    </location>
</feature>
<dbReference type="GO" id="GO:0015074">
    <property type="term" value="P:DNA integration"/>
    <property type="evidence" value="ECO:0007669"/>
    <property type="project" value="InterPro"/>
</dbReference>
<keyword evidence="1" id="KW-0694">RNA-binding</keyword>
<dbReference type="GO" id="GO:0005634">
    <property type="term" value="C:nucleus"/>
    <property type="evidence" value="ECO:0007669"/>
    <property type="project" value="UniProtKB-ARBA"/>
</dbReference>
<dbReference type="GO" id="GO:0003723">
    <property type="term" value="F:RNA binding"/>
    <property type="evidence" value="ECO:0007669"/>
    <property type="project" value="UniProtKB-KW"/>
</dbReference>
<dbReference type="InterPro" id="IPR050951">
    <property type="entry name" value="Retrovirus_Pol_polyprotein"/>
</dbReference>
<evidence type="ECO:0000256" key="1">
    <source>
        <dbReference type="ARBA" id="ARBA00022884"/>
    </source>
</evidence>
<accession>A0A420JBY1</accession>
<dbReference type="EMBL" id="MCBS01013268">
    <property type="protein sequence ID" value="RKF84247.1"/>
    <property type="molecule type" value="Genomic_DNA"/>
</dbReference>
<dbReference type="Gene3D" id="3.30.420.10">
    <property type="entry name" value="Ribonuclease H-like superfamily/Ribonuclease H"/>
    <property type="match status" value="1"/>
</dbReference>
<dbReference type="PANTHER" id="PTHR37984">
    <property type="entry name" value="PROTEIN CBG26694"/>
    <property type="match status" value="1"/>
</dbReference>
<dbReference type="PROSITE" id="PS50994">
    <property type="entry name" value="INTEGRASE"/>
    <property type="match status" value="1"/>
</dbReference>
<feature type="non-terminal residue" evidence="4">
    <location>
        <position position="1"/>
    </location>
</feature>
<sequence>IDYFSRYIWAEATESDSETVVRFLKNIFNKFGFPVGMYMDPGPHFGDHFRKFAEGAGVVWCNSPVAAKTATGMVEKAVDILQRFLKGTVKSPSKWPECLPQAVGVVNNREITHLLYSPAHIFLGFEPIGAVGAHFASFQRQSLSGAILSNEDISLTDEEHVKSVIEFMEQQNRIRRKAPGRSDQRKDLVAQRRDMGVRASKE</sequence>
<evidence type="ECO:0000256" key="2">
    <source>
        <dbReference type="SAM" id="MobiDB-lite"/>
    </source>
</evidence>
<dbReference type="SUPFAM" id="SSF53098">
    <property type="entry name" value="Ribonuclease H-like"/>
    <property type="match status" value="1"/>
</dbReference>
<protein>
    <submittedName>
        <fullName evidence="4">Putative eka-like protein</fullName>
    </submittedName>
</protein>